<dbReference type="AlphaFoldDB" id="X0XX77"/>
<proteinExistence type="predicted"/>
<dbReference type="SUPFAM" id="SSF52266">
    <property type="entry name" value="SGNH hydrolase"/>
    <property type="match status" value="1"/>
</dbReference>
<feature type="non-terminal residue" evidence="2">
    <location>
        <position position="1"/>
    </location>
</feature>
<organism evidence="2">
    <name type="scientific">marine sediment metagenome</name>
    <dbReference type="NCBI Taxonomy" id="412755"/>
    <lineage>
        <taxon>unclassified sequences</taxon>
        <taxon>metagenomes</taxon>
        <taxon>ecological metagenomes</taxon>
    </lineage>
</organism>
<accession>X0XX77</accession>
<gene>
    <name evidence="2" type="ORF">S01H1_65795</name>
</gene>
<reference evidence="2" key="1">
    <citation type="journal article" date="2014" name="Front. Microbiol.">
        <title>High frequency of phylogenetically diverse reductive dehalogenase-homologous genes in deep subseafloor sedimentary metagenomes.</title>
        <authorList>
            <person name="Kawai M."/>
            <person name="Futagami T."/>
            <person name="Toyoda A."/>
            <person name="Takaki Y."/>
            <person name="Nishi S."/>
            <person name="Hori S."/>
            <person name="Arai W."/>
            <person name="Tsubouchi T."/>
            <person name="Morono Y."/>
            <person name="Uchiyama I."/>
            <person name="Ito T."/>
            <person name="Fujiyama A."/>
            <person name="Inagaki F."/>
            <person name="Takami H."/>
        </authorList>
    </citation>
    <scope>NUCLEOTIDE SEQUENCE</scope>
    <source>
        <strain evidence="2">Expedition CK06-06</strain>
    </source>
</reference>
<protein>
    <recommendedName>
        <fullName evidence="1">SGNH hydrolase-type esterase domain-containing protein</fullName>
    </recommendedName>
</protein>
<dbReference type="EMBL" id="BARS01043461">
    <property type="protein sequence ID" value="GAG39817.1"/>
    <property type="molecule type" value="Genomic_DNA"/>
</dbReference>
<name>X0XX77_9ZZZZ</name>
<dbReference type="InterPro" id="IPR051532">
    <property type="entry name" value="Ester_Hydrolysis_Enzymes"/>
</dbReference>
<dbReference type="Pfam" id="PF13472">
    <property type="entry name" value="Lipase_GDSL_2"/>
    <property type="match status" value="1"/>
</dbReference>
<dbReference type="InterPro" id="IPR036514">
    <property type="entry name" value="SGNH_hydro_sf"/>
</dbReference>
<comment type="caution">
    <text evidence="2">The sequence shown here is derived from an EMBL/GenBank/DDBJ whole genome shotgun (WGS) entry which is preliminary data.</text>
</comment>
<evidence type="ECO:0000259" key="1">
    <source>
        <dbReference type="Pfam" id="PF13472"/>
    </source>
</evidence>
<sequence length="131" mass="14336">YRFDTTVAIHKPQIVILAYGTNDAGSGLSNFSIHMEGLVNKARNLGATVFINLIGPLSYSGKESWPLYNQKILEIAAKYSLPVIDVLTPLSQNKGKYLYDGIHYTPEGSAVVAQTVFNAVTPYLTSSGQRR</sequence>
<evidence type="ECO:0000313" key="2">
    <source>
        <dbReference type="EMBL" id="GAG39817.1"/>
    </source>
</evidence>
<dbReference type="Gene3D" id="3.40.50.1110">
    <property type="entry name" value="SGNH hydrolase"/>
    <property type="match status" value="1"/>
</dbReference>
<dbReference type="PANTHER" id="PTHR30383:SF5">
    <property type="entry name" value="SGNH HYDROLASE-TYPE ESTERASE DOMAIN-CONTAINING PROTEIN"/>
    <property type="match status" value="1"/>
</dbReference>
<dbReference type="InterPro" id="IPR013830">
    <property type="entry name" value="SGNH_hydro"/>
</dbReference>
<feature type="domain" description="SGNH hydrolase-type esterase" evidence="1">
    <location>
        <begin position="4"/>
        <end position="110"/>
    </location>
</feature>
<dbReference type="GO" id="GO:0004622">
    <property type="term" value="F:phosphatidylcholine lysophospholipase activity"/>
    <property type="evidence" value="ECO:0007669"/>
    <property type="project" value="TreeGrafter"/>
</dbReference>
<dbReference type="CDD" id="cd00229">
    <property type="entry name" value="SGNH_hydrolase"/>
    <property type="match status" value="1"/>
</dbReference>
<dbReference type="PANTHER" id="PTHR30383">
    <property type="entry name" value="THIOESTERASE 1/PROTEASE 1/LYSOPHOSPHOLIPASE L1"/>
    <property type="match status" value="1"/>
</dbReference>